<accession>A0A915JCJ2</accession>
<dbReference type="OMA" id="FNHNIAP"/>
<dbReference type="WBParaSite" id="nRc.2.0.1.t23351-RA">
    <property type="protein sequence ID" value="nRc.2.0.1.t23351-RA"/>
    <property type="gene ID" value="nRc.2.0.1.g23351"/>
</dbReference>
<dbReference type="GO" id="GO:0044613">
    <property type="term" value="C:nuclear pore central transport channel"/>
    <property type="evidence" value="ECO:0007669"/>
    <property type="project" value="TreeGrafter"/>
</dbReference>
<dbReference type="GO" id="GO:0006999">
    <property type="term" value="P:nuclear pore organization"/>
    <property type="evidence" value="ECO:0007669"/>
    <property type="project" value="TreeGrafter"/>
</dbReference>
<protein>
    <submittedName>
        <fullName evidence="2">Uncharacterized protein</fullName>
    </submittedName>
</protein>
<name>A0A915JCJ2_ROMCU</name>
<dbReference type="PANTHER" id="PTHR13000">
    <property type="entry name" value="NUCLEOPORIN P54"/>
    <property type="match status" value="1"/>
</dbReference>
<dbReference type="GO" id="GO:0006607">
    <property type="term" value="P:NLS-bearing protein import into nucleus"/>
    <property type="evidence" value="ECO:0007669"/>
    <property type="project" value="TreeGrafter"/>
</dbReference>
<proteinExistence type="predicted"/>
<dbReference type="AlphaFoldDB" id="A0A915JCJ2"/>
<keyword evidence="1" id="KW-1185">Reference proteome</keyword>
<dbReference type="PANTHER" id="PTHR13000:SF0">
    <property type="entry name" value="NUCLEOPORIN P54"/>
    <property type="match status" value="1"/>
</dbReference>
<dbReference type="GO" id="GO:0036228">
    <property type="term" value="P:protein localization to nuclear inner membrane"/>
    <property type="evidence" value="ECO:0007669"/>
    <property type="project" value="TreeGrafter"/>
</dbReference>
<evidence type="ECO:0000313" key="2">
    <source>
        <dbReference type="WBParaSite" id="nRc.2.0.1.t23351-RA"/>
    </source>
</evidence>
<dbReference type="GO" id="GO:0017056">
    <property type="term" value="F:structural constituent of nuclear pore"/>
    <property type="evidence" value="ECO:0007669"/>
    <property type="project" value="TreeGrafter"/>
</dbReference>
<reference evidence="2" key="1">
    <citation type="submission" date="2022-11" db="UniProtKB">
        <authorList>
            <consortium name="WormBaseParasite"/>
        </authorList>
    </citation>
    <scope>IDENTIFICATION</scope>
</reference>
<organism evidence="1 2">
    <name type="scientific">Romanomermis culicivorax</name>
    <name type="common">Nematode worm</name>
    <dbReference type="NCBI Taxonomy" id="13658"/>
    <lineage>
        <taxon>Eukaryota</taxon>
        <taxon>Metazoa</taxon>
        <taxon>Ecdysozoa</taxon>
        <taxon>Nematoda</taxon>
        <taxon>Enoplea</taxon>
        <taxon>Dorylaimia</taxon>
        <taxon>Mermithida</taxon>
        <taxon>Mermithoidea</taxon>
        <taxon>Mermithidae</taxon>
        <taxon>Romanomermis</taxon>
    </lineage>
</organism>
<evidence type="ECO:0000313" key="1">
    <source>
        <dbReference type="Proteomes" id="UP000887565"/>
    </source>
</evidence>
<dbReference type="Proteomes" id="UP000887565">
    <property type="component" value="Unplaced"/>
</dbReference>
<dbReference type="InterPro" id="IPR024864">
    <property type="entry name" value="Nup54/Nup57/Nup44"/>
</dbReference>
<sequence>MALNLFGNTSMANKPTAFAFPSVPAATSSAAPSAFTFGGASATAPQTNVFGATSSAAAPANVAGSSIFSSFGQTSTAAPPPQQSLFSFGGTSAAPSSVFGTNNTMTTMSSATGFQLGAVPKFGQSTMNQPQFGGTFNFQTTGIQQQQPQQQVPAMQMNVSEIANFISSLTNPPIYGDERDGIIAKFNQLQAFCGFGKGFYSNAAAPIDYTPSNPFCRLKSICYNRLEGTKDEDGLISFIMKQPEKNIKANLQLVIDEIFKLLGSKTNISINVEATKTLPDNKTELVIYITEAGIMGVKRRILASESYAYFNQPNIRQQLTNNLAVEQVLLKTMLPLDRMNEYLSIPQDGIDLLIWNQAVAENPDPKRLIPYAILGFEQ</sequence>